<gene>
    <name evidence="2" type="ORF">SEMRO_505_G156240.1</name>
</gene>
<dbReference type="AlphaFoldDB" id="A0A9N8E461"/>
<feature type="transmembrane region" description="Helical" evidence="1">
    <location>
        <begin position="50"/>
        <end position="74"/>
    </location>
</feature>
<keyword evidence="1" id="KW-0812">Transmembrane</keyword>
<keyword evidence="3" id="KW-1185">Reference proteome</keyword>
<dbReference type="OrthoDB" id="10254686at2759"/>
<dbReference type="Gene3D" id="1.25.40.20">
    <property type="entry name" value="Ankyrin repeat-containing domain"/>
    <property type="match status" value="1"/>
</dbReference>
<dbReference type="Proteomes" id="UP001153069">
    <property type="component" value="Unassembled WGS sequence"/>
</dbReference>
<keyword evidence="1" id="KW-1133">Transmembrane helix</keyword>
<reference evidence="2" key="1">
    <citation type="submission" date="2020-06" db="EMBL/GenBank/DDBJ databases">
        <authorList>
            <consortium name="Plant Systems Biology data submission"/>
        </authorList>
    </citation>
    <scope>NUCLEOTIDE SEQUENCE</scope>
    <source>
        <strain evidence="2">D6</strain>
    </source>
</reference>
<protein>
    <submittedName>
        <fullName evidence="2">Ankyrin Repeat</fullName>
    </submittedName>
</protein>
<dbReference type="SUPFAM" id="SSF48403">
    <property type="entry name" value="Ankyrin repeat"/>
    <property type="match status" value="1"/>
</dbReference>
<accession>A0A9N8E461</accession>
<evidence type="ECO:0000256" key="1">
    <source>
        <dbReference type="SAM" id="Phobius"/>
    </source>
</evidence>
<proteinExistence type="predicted"/>
<comment type="caution">
    <text evidence="2">The sequence shown here is derived from an EMBL/GenBank/DDBJ whole genome shotgun (WGS) entry which is preliminary data.</text>
</comment>
<dbReference type="EMBL" id="CAICTM010000504">
    <property type="protein sequence ID" value="CAB9511835.1"/>
    <property type="molecule type" value="Genomic_DNA"/>
</dbReference>
<keyword evidence="1" id="KW-0472">Membrane</keyword>
<dbReference type="InterPro" id="IPR036770">
    <property type="entry name" value="Ankyrin_rpt-contain_sf"/>
</dbReference>
<organism evidence="2 3">
    <name type="scientific">Seminavis robusta</name>
    <dbReference type="NCBI Taxonomy" id="568900"/>
    <lineage>
        <taxon>Eukaryota</taxon>
        <taxon>Sar</taxon>
        <taxon>Stramenopiles</taxon>
        <taxon>Ochrophyta</taxon>
        <taxon>Bacillariophyta</taxon>
        <taxon>Bacillariophyceae</taxon>
        <taxon>Bacillariophycidae</taxon>
        <taxon>Naviculales</taxon>
        <taxon>Naviculaceae</taxon>
        <taxon>Seminavis</taxon>
    </lineage>
</organism>
<evidence type="ECO:0000313" key="2">
    <source>
        <dbReference type="EMBL" id="CAB9511835.1"/>
    </source>
</evidence>
<dbReference type="PANTHER" id="PTHR24121">
    <property type="entry name" value="NO MECHANORECEPTOR POTENTIAL C, ISOFORM D-RELATED"/>
    <property type="match status" value="1"/>
</dbReference>
<dbReference type="PANTHER" id="PTHR24121:SF23">
    <property type="entry name" value="NO MECHANORECEPTOR POTENTIAL C, ISOFORM H"/>
    <property type="match status" value="1"/>
</dbReference>
<evidence type="ECO:0000313" key="3">
    <source>
        <dbReference type="Proteomes" id="UP001153069"/>
    </source>
</evidence>
<sequence length="512" mass="57850">MASLAIVLSIMLQFEINRYMIRQATAAPHQTHQTTDTDQDSLSAHTGNGAVFSRTLLAMLLGLGFPALAALVFYAMTPYRLGLEYQTLSINLARLLGSMWVLHSNTYALAATIFLTTSLRRLAWFLDLYFFYDTKKFVPVAGEYVVMIRDSIGTWKLRTVADVGWDYVFSSTGHVRLLRQEYRCGNIVQSPYLHFMRHAIIERFSSEEELKVAKRIVMFDPQILRVPDNSGRLLLHRACANTETQLRVESSNSWLSFLQVTNDINGFLPLHRICRDETTPPAVIQCLVELNPRALETPSNEGRLPLHVACRFPQTPLATIQYLAQQSPQALQTPNNFGSVPLHEACRHSQTPLATIHYLAQKSPQALRVSNNRGLLPLVAANIDGMHSMRVLVSLVRVDPGVMQTLRTELSGVNWNQGRLRDTLDKLAVAANLAVQEQELTIELRPDWMNETRDNLETIEDHDGQLHPCIRVLVQWLRSNIIDRNNYWQDQLDPIAARLDALAGDDTATTTE</sequence>
<name>A0A9N8E461_9STRA</name>
<feature type="transmembrane region" description="Helical" evidence="1">
    <location>
        <begin position="95"/>
        <end position="115"/>
    </location>
</feature>